<dbReference type="InterPro" id="IPR036291">
    <property type="entry name" value="NAD(P)-bd_dom_sf"/>
</dbReference>
<dbReference type="InterPro" id="IPR003777">
    <property type="entry name" value="XdhC_CoxI"/>
</dbReference>
<evidence type="ECO:0000313" key="3">
    <source>
        <dbReference type="EMBL" id="HGH60353.1"/>
    </source>
</evidence>
<dbReference type="AlphaFoldDB" id="A0A7C4EU27"/>
<evidence type="ECO:0000259" key="2">
    <source>
        <dbReference type="Pfam" id="PF13478"/>
    </source>
</evidence>
<dbReference type="PANTHER" id="PTHR30388:SF6">
    <property type="entry name" value="XANTHINE DEHYDROGENASE SUBUNIT A-RELATED"/>
    <property type="match status" value="1"/>
</dbReference>
<comment type="caution">
    <text evidence="3">The sequence shown here is derived from an EMBL/GenBank/DDBJ whole genome shotgun (WGS) entry which is preliminary data.</text>
</comment>
<evidence type="ECO:0000259" key="1">
    <source>
        <dbReference type="Pfam" id="PF02625"/>
    </source>
</evidence>
<reference evidence="3" key="1">
    <citation type="journal article" date="2020" name="mSystems">
        <title>Genome- and Community-Level Interaction Insights into Carbon Utilization and Element Cycling Functions of Hydrothermarchaeota in Hydrothermal Sediment.</title>
        <authorList>
            <person name="Zhou Z."/>
            <person name="Liu Y."/>
            <person name="Xu W."/>
            <person name="Pan J."/>
            <person name="Luo Z.H."/>
            <person name="Li M."/>
        </authorList>
    </citation>
    <scope>NUCLEOTIDE SEQUENCE [LARGE SCALE GENOMIC DNA]</scope>
    <source>
        <strain evidence="3">SpSt-769</strain>
    </source>
</reference>
<dbReference type="NCBIfam" id="NF045664">
    <property type="entry name" value="XdhC_rel_AOR"/>
    <property type="match status" value="1"/>
</dbReference>
<organism evidence="3">
    <name type="scientific">Desulfomonile tiedjei</name>
    <dbReference type="NCBI Taxonomy" id="2358"/>
    <lineage>
        <taxon>Bacteria</taxon>
        <taxon>Pseudomonadati</taxon>
        <taxon>Thermodesulfobacteriota</taxon>
        <taxon>Desulfomonilia</taxon>
        <taxon>Desulfomonilales</taxon>
        <taxon>Desulfomonilaceae</taxon>
        <taxon>Desulfomonile</taxon>
    </lineage>
</organism>
<accession>A0A7C4EU27</accession>
<sequence>MSNVWKAAIEHFDRGQDFVIATILAVNGSSPRHAGTRLLVNEAGDLVGTIGGGLFEARVCESASEALRAGASMRIYFTFKGSDVLSSSDMLCGGDADVLIERISGSDKTQETMFRNIWDIVSGRSSGYLFTRIDVPIGGKTKEPLPRLLLRHDGTRIGGFPQDEWAIEAAPPVRLMRSAQLLQLPNSESVIYLEWLRPQCTAYIFGGGHVGVCVAQLASFADFRVVVLDDRAEFANPERIPEADETKVLDSFHHAFAGMDIDDHAYVVIVTRGHLHDRTVLAEALRTPAGYIGMIGSRRKTKLILDGLLKEGFTASDLARVYAPIGIDIGGETPQEIAVSIVAEMISVRNGKARKGKEQIAES</sequence>
<name>A0A7C4EU27_9BACT</name>
<feature type="domain" description="XdhC Rossmann" evidence="2">
    <location>
        <begin position="203"/>
        <end position="345"/>
    </location>
</feature>
<dbReference type="Gene3D" id="3.40.50.720">
    <property type="entry name" value="NAD(P)-binding Rossmann-like Domain"/>
    <property type="match status" value="1"/>
</dbReference>
<dbReference type="SUPFAM" id="SSF51735">
    <property type="entry name" value="NAD(P)-binding Rossmann-fold domains"/>
    <property type="match status" value="1"/>
</dbReference>
<dbReference type="InterPro" id="IPR052698">
    <property type="entry name" value="MoCofactor_Util/Proc"/>
</dbReference>
<proteinExistence type="predicted"/>
<dbReference type="Pfam" id="PF13478">
    <property type="entry name" value="XdhC_C"/>
    <property type="match status" value="1"/>
</dbReference>
<dbReference type="Pfam" id="PF02625">
    <property type="entry name" value="XdhC_CoxI"/>
    <property type="match status" value="1"/>
</dbReference>
<dbReference type="EMBL" id="DTGT01000111">
    <property type="protein sequence ID" value="HGH60353.1"/>
    <property type="molecule type" value="Genomic_DNA"/>
</dbReference>
<dbReference type="PANTHER" id="PTHR30388">
    <property type="entry name" value="ALDEHYDE OXIDOREDUCTASE MOLYBDENUM COFACTOR ASSEMBLY PROTEIN"/>
    <property type="match status" value="1"/>
</dbReference>
<protein>
    <submittedName>
        <fullName evidence="3">XdhC/CoxI family protein</fullName>
    </submittedName>
</protein>
<feature type="domain" description="XdhC- CoxI" evidence="1">
    <location>
        <begin position="13"/>
        <end position="73"/>
    </location>
</feature>
<gene>
    <name evidence="3" type="ORF">ENV54_03525</name>
</gene>
<dbReference type="InterPro" id="IPR027051">
    <property type="entry name" value="XdhC_Rossmann_dom"/>
</dbReference>